<keyword evidence="4" id="KW-1185">Reference proteome</keyword>
<feature type="compositionally biased region" description="Polar residues" evidence="1">
    <location>
        <begin position="54"/>
        <end position="63"/>
    </location>
</feature>
<sequence>MPVRQVPDGGALAKLSRSPLEHPSQPPISPFARHASAGYTSDASSADSPRAPRQTSLFRTKGSQLDHRTASPDGRWPRRRSMAHRPRTSVWLLTLPAFFVLMVVASVVPRDTTESLTAEPVEWHPQRSLGAQAIRSLSESLQLRTANWNPDSEDAVRVFASLFEDMKQPGKQARVEREYGELNPQRLWNLSYAAGPSRWTVGSLDAMCEALAPADARSIAIVGNGPLTEQQRHLIQKADRVMRFNAANNMLAKERVDVWAVRYNDQAPLWYWGFKQLPENELRDVLSTVKAALFLDGPEGRPAQAVQDLLYWFPQIPVSKLLQLDLEEYTKLYVNVFDKFRGGRPRAQAEAMPSSGLVGLLAALACVQPAHQKLDLFGFNWSPKSYYMHKMGSEELMISELVRQFNITVHPPACNALYSCDEECDDKSYRIAMHGSGKSCAAQMAATRVRRELVLERRRDRARAELAQQAGYQQRRPIKKHVRVGRKNNRDRARQLTEGLRRGLEAQGHLQKLVLPQQGHPQDSEGQSQQHSNRGVSLQQQIADQMKAVFDVDW</sequence>
<evidence type="ECO:0000313" key="3">
    <source>
        <dbReference type="EMBL" id="KAK9805097.1"/>
    </source>
</evidence>
<feature type="region of interest" description="Disordered" evidence="1">
    <location>
        <begin position="1"/>
        <end position="82"/>
    </location>
</feature>
<gene>
    <name evidence="3" type="ORF">WJX73_006552</name>
</gene>
<keyword evidence="2" id="KW-0472">Membrane</keyword>
<feature type="compositionally biased region" description="Polar residues" evidence="1">
    <location>
        <begin position="519"/>
        <end position="540"/>
    </location>
</feature>
<reference evidence="3 4" key="1">
    <citation type="journal article" date="2024" name="Nat. Commun.">
        <title>Phylogenomics reveals the evolutionary origins of lichenization in chlorophyte algae.</title>
        <authorList>
            <person name="Puginier C."/>
            <person name="Libourel C."/>
            <person name="Otte J."/>
            <person name="Skaloud P."/>
            <person name="Haon M."/>
            <person name="Grisel S."/>
            <person name="Petersen M."/>
            <person name="Berrin J.G."/>
            <person name="Delaux P.M."/>
            <person name="Dal Grande F."/>
            <person name="Keller J."/>
        </authorList>
    </citation>
    <scope>NUCLEOTIDE SEQUENCE [LARGE SCALE GENOMIC DNA]</scope>
    <source>
        <strain evidence="3 4">SAG 2036</strain>
    </source>
</reference>
<comment type="caution">
    <text evidence="3">The sequence shown here is derived from an EMBL/GenBank/DDBJ whole genome shotgun (WGS) entry which is preliminary data.</text>
</comment>
<dbReference type="EMBL" id="JALJOQ010000045">
    <property type="protein sequence ID" value="KAK9805097.1"/>
    <property type="molecule type" value="Genomic_DNA"/>
</dbReference>
<evidence type="ECO:0000313" key="4">
    <source>
        <dbReference type="Proteomes" id="UP001465755"/>
    </source>
</evidence>
<keyword evidence="2" id="KW-1133">Transmembrane helix</keyword>
<proteinExistence type="predicted"/>
<dbReference type="AlphaFoldDB" id="A0AAW1P8A5"/>
<evidence type="ECO:0000256" key="2">
    <source>
        <dbReference type="SAM" id="Phobius"/>
    </source>
</evidence>
<keyword evidence="2" id="KW-0812">Transmembrane</keyword>
<feature type="region of interest" description="Disordered" evidence="1">
    <location>
        <begin position="517"/>
        <end position="540"/>
    </location>
</feature>
<name>A0AAW1P8A5_9CHLO</name>
<organism evidence="3 4">
    <name type="scientific">Symbiochloris irregularis</name>
    <dbReference type="NCBI Taxonomy" id="706552"/>
    <lineage>
        <taxon>Eukaryota</taxon>
        <taxon>Viridiplantae</taxon>
        <taxon>Chlorophyta</taxon>
        <taxon>core chlorophytes</taxon>
        <taxon>Trebouxiophyceae</taxon>
        <taxon>Trebouxiales</taxon>
        <taxon>Trebouxiaceae</taxon>
        <taxon>Symbiochloris</taxon>
    </lineage>
</organism>
<feature type="compositionally biased region" description="Low complexity" evidence="1">
    <location>
        <begin position="41"/>
        <end position="53"/>
    </location>
</feature>
<evidence type="ECO:0000256" key="1">
    <source>
        <dbReference type="SAM" id="MobiDB-lite"/>
    </source>
</evidence>
<feature type="transmembrane region" description="Helical" evidence="2">
    <location>
        <begin position="88"/>
        <end position="108"/>
    </location>
</feature>
<protein>
    <submittedName>
        <fullName evidence="3">Uncharacterized protein</fullName>
    </submittedName>
</protein>
<accession>A0AAW1P8A5</accession>
<dbReference type="Proteomes" id="UP001465755">
    <property type="component" value="Unassembled WGS sequence"/>
</dbReference>